<accession>A0ABY7YRY3</accession>
<dbReference type="Proteomes" id="UP001220530">
    <property type="component" value="Chromosome"/>
</dbReference>
<keyword evidence="3" id="KW-1185">Reference proteome</keyword>
<sequence length="273" mass="28421">MKLPIAGALALLAMSLPIAAAQERLPDGGEARARGQGAVKAWYAGPTDRYDHAILGDAIEAGSLVAVDAGGQQYRLDLPKTQVFEDITPRLVDLDGDGRSEIVTIRTTILAGAAVAVYRIGTSGLVQVATTAPLGRTHRWLSIAGIADFTGAGGAQIAIVKTPHIGGIVEILALRGGKLARLFQPIGGYSSHFIGSRDVSLAGVGDVDGDGIVDLVLPDQARRGLAVFSFANGMHQKFATAVPGTISLPMQVDGAGRIRVPMERGKIVEIGFR</sequence>
<evidence type="ECO:0008006" key="4">
    <source>
        <dbReference type="Google" id="ProtNLM"/>
    </source>
</evidence>
<evidence type="ECO:0000313" key="3">
    <source>
        <dbReference type="Proteomes" id="UP001220530"/>
    </source>
</evidence>
<proteinExistence type="predicted"/>
<protein>
    <recommendedName>
        <fullName evidence="4">VCBS repeat-containing protein</fullName>
    </recommendedName>
</protein>
<dbReference type="InterPro" id="IPR028994">
    <property type="entry name" value="Integrin_alpha_N"/>
</dbReference>
<name>A0ABY7YRY3_9HYPH</name>
<feature type="chain" id="PRO_5045229613" description="VCBS repeat-containing protein" evidence="1">
    <location>
        <begin position="21"/>
        <end position="273"/>
    </location>
</feature>
<reference evidence="2 3" key="1">
    <citation type="submission" date="2023-02" db="EMBL/GenBank/DDBJ databases">
        <title>Devosia algicola sp. nov., isolated from the phycosphere of marine algae.</title>
        <authorList>
            <person name="Kim J.M."/>
            <person name="Lee J.K."/>
            <person name="Choi B.J."/>
            <person name="Bayburt H."/>
            <person name="Jeon C.O."/>
        </authorList>
    </citation>
    <scope>NUCLEOTIDE SEQUENCE [LARGE SCALE GENOMIC DNA]</scope>
    <source>
        <strain evidence="2 3">G20-9</strain>
    </source>
</reference>
<dbReference type="RefSeq" id="WP_282220394.1">
    <property type="nucleotide sequence ID" value="NZ_CP118246.1"/>
</dbReference>
<gene>
    <name evidence="2" type="ORF">PSQ19_08335</name>
</gene>
<dbReference type="SUPFAM" id="SSF69318">
    <property type="entry name" value="Integrin alpha N-terminal domain"/>
    <property type="match status" value="1"/>
</dbReference>
<evidence type="ECO:0000256" key="1">
    <source>
        <dbReference type="SAM" id="SignalP"/>
    </source>
</evidence>
<feature type="signal peptide" evidence="1">
    <location>
        <begin position="1"/>
        <end position="20"/>
    </location>
</feature>
<keyword evidence="1" id="KW-0732">Signal</keyword>
<evidence type="ECO:0000313" key="2">
    <source>
        <dbReference type="EMBL" id="WDR04009.1"/>
    </source>
</evidence>
<dbReference type="EMBL" id="CP118246">
    <property type="protein sequence ID" value="WDR04009.1"/>
    <property type="molecule type" value="Genomic_DNA"/>
</dbReference>
<organism evidence="2 3">
    <name type="scientific">Devosia algicola</name>
    <dbReference type="NCBI Taxonomy" id="3026418"/>
    <lineage>
        <taxon>Bacteria</taxon>
        <taxon>Pseudomonadati</taxon>
        <taxon>Pseudomonadota</taxon>
        <taxon>Alphaproteobacteria</taxon>
        <taxon>Hyphomicrobiales</taxon>
        <taxon>Devosiaceae</taxon>
        <taxon>Devosia</taxon>
    </lineage>
</organism>